<keyword evidence="5" id="KW-0547">Nucleotide-binding</keyword>
<evidence type="ECO:0000259" key="8">
    <source>
        <dbReference type="PROSITE" id="PS50893"/>
    </source>
</evidence>
<comment type="subcellular location">
    <subcellularLocation>
        <location evidence="1">Cell membrane</location>
        <topology evidence="1">Peripheral membrane protein</topology>
    </subcellularLocation>
</comment>
<dbReference type="CDD" id="cd03257">
    <property type="entry name" value="ABC_NikE_OppD_transporters"/>
    <property type="match status" value="1"/>
</dbReference>
<keyword evidence="10" id="KW-1185">Reference proteome</keyword>
<dbReference type="AlphaFoldDB" id="A0A1G8LEI1"/>
<keyword evidence="7" id="KW-0472">Membrane</keyword>
<dbReference type="InterPro" id="IPR013563">
    <property type="entry name" value="Oligopep_ABC_C"/>
</dbReference>
<dbReference type="GO" id="GO:0015833">
    <property type="term" value="P:peptide transport"/>
    <property type="evidence" value="ECO:0007669"/>
    <property type="project" value="InterPro"/>
</dbReference>
<dbReference type="InterPro" id="IPR027417">
    <property type="entry name" value="P-loop_NTPase"/>
</dbReference>
<evidence type="ECO:0000256" key="1">
    <source>
        <dbReference type="ARBA" id="ARBA00004202"/>
    </source>
</evidence>
<proteinExistence type="inferred from homology"/>
<organism evidence="9 10">
    <name type="scientific">Natribacillus halophilus</name>
    <dbReference type="NCBI Taxonomy" id="549003"/>
    <lineage>
        <taxon>Bacteria</taxon>
        <taxon>Bacillati</taxon>
        <taxon>Bacillota</taxon>
        <taxon>Bacilli</taxon>
        <taxon>Bacillales</taxon>
        <taxon>Bacillaceae</taxon>
        <taxon>Natribacillus</taxon>
    </lineage>
</organism>
<protein>
    <submittedName>
        <fullName evidence="9">Peptide/nickel transport system ATP-binding protein</fullName>
    </submittedName>
</protein>
<evidence type="ECO:0000256" key="7">
    <source>
        <dbReference type="ARBA" id="ARBA00023136"/>
    </source>
</evidence>
<dbReference type="InterPro" id="IPR017871">
    <property type="entry name" value="ABC_transporter-like_CS"/>
</dbReference>
<dbReference type="InterPro" id="IPR003593">
    <property type="entry name" value="AAA+_ATPase"/>
</dbReference>
<dbReference type="PROSITE" id="PS00211">
    <property type="entry name" value="ABC_TRANSPORTER_1"/>
    <property type="match status" value="1"/>
</dbReference>
<dbReference type="FunFam" id="3.40.50.300:FF:000016">
    <property type="entry name" value="Oligopeptide ABC transporter ATP-binding component"/>
    <property type="match status" value="1"/>
</dbReference>
<reference evidence="9 10" key="1">
    <citation type="submission" date="2016-10" db="EMBL/GenBank/DDBJ databases">
        <authorList>
            <person name="de Groot N.N."/>
        </authorList>
    </citation>
    <scope>NUCLEOTIDE SEQUENCE [LARGE SCALE GENOMIC DNA]</scope>
    <source>
        <strain evidence="9 10">DSM 21771</strain>
    </source>
</reference>
<dbReference type="PANTHER" id="PTHR43297">
    <property type="entry name" value="OLIGOPEPTIDE TRANSPORT ATP-BINDING PROTEIN APPD"/>
    <property type="match status" value="1"/>
</dbReference>
<dbReference type="PROSITE" id="PS50893">
    <property type="entry name" value="ABC_TRANSPORTER_2"/>
    <property type="match status" value="1"/>
</dbReference>
<gene>
    <name evidence="9" type="ORF">SAMN04488123_10350</name>
</gene>
<dbReference type="NCBIfam" id="TIGR01727">
    <property type="entry name" value="oligo_HPY"/>
    <property type="match status" value="1"/>
</dbReference>
<dbReference type="Proteomes" id="UP000198853">
    <property type="component" value="Unassembled WGS sequence"/>
</dbReference>
<dbReference type="PANTHER" id="PTHR43297:SF2">
    <property type="entry name" value="DIPEPTIDE TRANSPORT ATP-BINDING PROTEIN DPPD"/>
    <property type="match status" value="1"/>
</dbReference>
<evidence type="ECO:0000256" key="4">
    <source>
        <dbReference type="ARBA" id="ARBA00022475"/>
    </source>
</evidence>
<evidence type="ECO:0000256" key="6">
    <source>
        <dbReference type="ARBA" id="ARBA00022840"/>
    </source>
</evidence>
<keyword evidence="4" id="KW-1003">Cell membrane</keyword>
<dbReference type="InterPro" id="IPR003439">
    <property type="entry name" value="ABC_transporter-like_ATP-bd"/>
</dbReference>
<comment type="similarity">
    <text evidence="2">Belongs to the ABC transporter superfamily.</text>
</comment>
<dbReference type="SUPFAM" id="SSF52540">
    <property type="entry name" value="P-loop containing nucleoside triphosphate hydrolases"/>
    <property type="match status" value="1"/>
</dbReference>
<dbReference type="OrthoDB" id="9802264at2"/>
<evidence type="ECO:0000256" key="2">
    <source>
        <dbReference type="ARBA" id="ARBA00005417"/>
    </source>
</evidence>
<evidence type="ECO:0000256" key="5">
    <source>
        <dbReference type="ARBA" id="ARBA00022741"/>
    </source>
</evidence>
<evidence type="ECO:0000313" key="9">
    <source>
        <dbReference type="EMBL" id="SDI54122.1"/>
    </source>
</evidence>
<evidence type="ECO:0000256" key="3">
    <source>
        <dbReference type="ARBA" id="ARBA00022448"/>
    </source>
</evidence>
<dbReference type="Pfam" id="PF08352">
    <property type="entry name" value="oligo_HPY"/>
    <property type="match status" value="1"/>
</dbReference>
<dbReference type="GO" id="GO:0016887">
    <property type="term" value="F:ATP hydrolysis activity"/>
    <property type="evidence" value="ECO:0007669"/>
    <property type="project" value="InterPro"/>
</dbReference>
<dbReference type="Gene3D" id="3.40.50.300">
    <property type="entry name" value="P-loop containing nucleotide triphosphate hydrolases"/>
    <property type="match status" value="1"/>
</dbReference>
<dbReference type="RefSeq" id="WP_090396501.1">
    <property type="nucleotide sequence ID" value="NZ_FNEN01000003.1"/>
</dbReference>
<dbReference type="EMBL" id="FNEN01000003">
    <property type="protein sequence ID" value="SDI54122.1"/>
    <property type="molecule type" value="Genomic_DNA"/>
</dbReference>
<dbReference type="Pfam" id="PF00005">
    <property type="entry name" value="ABC_tran"/>
    <property type="match status" value="1"/>
</dbReference>
<dbReference type="GO" id="GO:0005524">
    <property type="term" value="F:ATP binding"/>
    <property type="evidence" value="ECO:0007669"/>
    <property type="project" value="UniProtKB-KW"/>
</dbReference>
<keyword evidence="6 9" id="KW-0067">ATP-binding</keyword>
<accession>A0A1G8LEI1</accession>
<dbReference type="InterPro" id="IPR050388">
    <property type="entry name" value="ABC_Ni/Peptide_Import"/>
</dbReference>
<name>A0A1G8LEI1_9BACI</name>
<sequence>MTTKDHTPVLKVENLQTSFFTYDGEVKAVDGVDFEVRENETLGIVGESGSGKSITSLSVMQLIQSPGEIIGGKIELNGDDLLQKSKAQFAKYRGNRLSMIFQEPMTSLNPVFTVGHQVAETVKIHKKMGKREAHQEVIRMLKLVGIPAPESRAKSYPHELSGGMRQRVMIAMALACEPELLIADEPTTALDVTIQAQILELIKRLQESTGMAVMIITHDLGVIAETADQVAVMYAGEVVEQADVKTLFNRPLHPYTQGLMNSIPRHDVDVDELEVIRGTVPSPAEMPSGCRFAQRCPYASEICNTHPSLAAPSNNIDGHTDAGAVRCWIYTDEWDAEGNPMKNEEVQQGS</sequence>
<dbReference type="SMART" id="SM00382">
    <property type="entry name" value="AAA"/>
    <property type="match status" value="1"/>
</dbReference>
<evidence type="ECO:0000313" key="10">
    <source>
        <dbReference type="Proteomes" id="UP000198853"/>
    </source>
</evidence>
<feature type="domain" description="ABC transporter" evidence="8">
    <location>
        <begin position="10"/>
        <end position="260"/>
    </location>
</feature>
<keyword evidence="3" id="KW-0813">Transport</keyword>
<dbReference type="GO" id="GO:0005886">
    <property type="term" value="C:plasma membrane"/>
    <property type="evidence" value="ECO:0007669"/>
    <property type="project" value="UniProtKB-SubCell"/>
</dbReference>